<organism evidence="2 3">
    <name type="scientific">Geomonas propionica</name>
    <dbReference type="NCBI Taxonomy" id="2798582"/>
    <lineage>
        <taxon>Bacteria</taxon>
        <taxon>Pseudomonadati</taxon>
        <taxon>Thermodesulfobacteriota</taxon>
        <taxon>Desulfuromonadia</taxon>
        <taxon>Geobacterales</taxon>
        <taxon>Geobacteraceae</taxon>
        <taxon>Geomonas</taxon>
    </lineage>
</organism>
<dbReference type="Pfam" id="PF12281">
    <property type="entry name" value="NTP_transf_8"/>
    <property type="match status" value="1"/>
</dbReference>
<dbReference type="InterPro" id="IPR058575">
    <property type="entry name" value="NTP_transf_8_dom"/>
</dbReference>
<name>A0ABS0YR69_9BACT</name>
<keyword evidence="3" id="KW-1185">Reference proteome</keyword>
<protein>
    <recommendedName>
        <fullName evidence="1">Nucleotidyltransferase-like domain-containing protein</fullName>
    </recommendedName>
</protein>
<dbReference type="EMBL" id="JAEMHK010000006">
    <property type="protein sequence ID" value="MBJ6800427.1"/>
    <property type="molecule type" value="Genomic_DNA"/>
</dbReference>
<comment type="caution">
    <text evidence="2">The sequence shown here is derived from an EMBL/GenBank/DDBJ whole genome shotgun (WGS) entry which is preliminary data.</text>
</comment>
<feature type="domain" description="Nucleotidyltransferase-like" evidence="1">
    <location>
        <begin position="12"/>
        <end position="151"/>
    </location>
</feature>
<evidence type="ECO:0000313" key="3">
    <source>
        <dbReference type="Proteomes" id="UP000641025"/>
    </source>
</evidence>
<evidence type="ECO:0000259" key="1">
    <source>
        <dbReference type="Pfam" id="PF12281"/>
    </source>
</evidence>
<proteinExistence type="predicted"/>
<evidence type="ECO:0000313" key="2">
    <source>
        <dbReference type="EMBL" id="MBJ6800427.1"/>
    </source>
</evidence>
<sequence length="182" mass="20703">MVVYRSFHRLAYTLRTDDIDFAVEVARNCETDIPEILRKLEYLPLMDLDGLEKFIKGTFSIEFLVHRQGGKDAPYVPVKKMKIRALPLPFMSMLYLDPITVDLQGFSIRIPGVETLFLHKLIVAQRRIKESKKLKDLDQCKSLIPVIDAQKLAAIASTQQFSKNTKAAILKSVEAIGYSAFL</sequence>
<gene>
    <name evidence="2" type="ORF">JFN90_09800</name>
</gene>
<dbReference type="Proteomes" id="UP000641025">
    <property type="component" value="Unassembled WGS sequence"/>
</dbReference>
<reference evidence="2 3" key="1">
    <citation type="submission" date="2020-12" db="EMBL/GenBank/DDBJ databases">
        <title>Geomonas sp. Red259, isolated from paddy soil.</title>
        <authorList>
            <person name="Xu Z."/>
            <person name="Zhang Z."/>
            <person name="Masuda Y."/>
            <person name="Itoh H."/>
            <person name="Senoo K."/>
        </authorList>
    </citation>
    <scope>NUCLEOTIDE SEQUENCE [LARGE SCALE GENOMIC DNA]</scope>
    <source>
        <strain evidence="2 3">Red259</strain>
    </source>
</reference>
<accession>A0ABS0YR69</accession>